<gene>
    <name evidence="2" type="ORF">CURHAP_LOCUS18703</name>
    <name evidence="3" type="ORF">ORAREDHAP_LOCUS18680</name>
</gene>
<feature type="compositionally biased region" description="Basic and acidic residues" evidence="1">
    <location>
        <begin position="129"/>
        <end position="138"/>
    </location>
</feature>
<reference evidence="3 4" key="2">
    <citation type="submission" date="2020-05" db="EMBL/GenBank/DDBJ databases">
        <authorList>
            <person name="Campoy J."/>
            <person name="Schneeberger K."/>
            <person name="Spophaly S."/>
        </authorList>
    </citation>
    <scope>NUCLEOTIDE SEQUENCE [LARGE SCALE GENOMIC DNA]</scope>
    <source>
        <strain evidence="3">PruArmRojPasFocal</strain>
    </source>
</reference>
<evidence type="ECO:0000313" key="4">
    <source>
        <dbReference type="Proteomes" id="UP000507222"/>
    </source>
</evidence>
<reference evidence="5" key="1">
    <citation type="journal article" date="2020" name="Genome Biol.">
        <title>Gamete binning: chromosome-level and haplotype-resolved genome assembly enabled by high-throughput single-cell sequencing of gamete genomes.</title>
        <authorList>
            <person name="Campoy J.A."/>
            <person name="Sun H."/>
            <person name="Goel M."/>
            <person name="Jiao W.-B."/>
            <person name="Folz-Donahue K."/>
            <person name="Wang N."/>
            <person name="Rubio M."/>
            <person name="Liu C."/>
            <person name="Kukat C."/>
            <person name="Ruiz D."/>
            <person name="Huettel B."/>
            <person name="Schneeberger K."/>
        </authorList>
    </citation>
    <scope>NUCLEOTIDE SEQUENCE [LARGE SCALE GENOMIC DNA]</scope>
    <source>
        <strain evidence="5">cv. Rojo Pasion</strain>
    </source>
</reference>
<dbReference type="EMBL" id="CAEKDK010000003">
    <property type="protein sequence ID" value="CAB4272153.1"/>
    <property type="molecule type" value="Genomic_DNA"/>
</dbReference>
<feature type="region of interest" description="Disordered" evidence="1">
    <location>
        <begin position="118"/>
        <end position="138"/>
    </location>
</feature>
<feature type="region of interest" description="Disordered" evidence="1">
    <location>
        <begin position="1"/>
        <end position="36"/>
    </location>
</feature>
<accession>A0A6J5WRU6</accession>
<feature type="compositionally biased region" description="Low complexity" evidence="1">
    <location>
        <begin position="15"/>
        <end position="26"/>
    </location>
</feature>
<dbReference type="EMBL" id="CAEKKB010000003">
    <property type="protein sequence ID" value="CAB4302797.1"/>
    <property type="molecule type" value="Genomic_DNA"/>
</dbReference>
<evidence type="ECO:0000256" key="1">
    <source>
        <dbReference type="SAM" id="MobiDB-lite"/>
    </source>
</evidence>
<feature type="compositionally biased region" description="Polar residues" evidence="1">
    <location>
        <begin position="27"/>
        <end position="36"/>
    </location>
</feature>
<sequence>MGIYTNPMPQHQGGQVTTQEPTPVQTNPRPSASANTIRACTAARREMPVKKEECIRTNASAEKITPFLEIPSSPTSEPEGLGTPLVPLPPFDNRISECSDDSLELIYASILKNGDISLGKSGRKGFHGQKGEGKFGKA</sequence>
<dbReference type="Proteomes" id="UP000507222">
    <property type="component" value="Unassembled WGS sequence"/>
</dbReference>
<organism evidence="3 5">
    <name type="scientific">Prunus armeniaca</name>
    <name type="common">Apricot</name>
    <name type="synonym">Armeniaca vulgaris</name>
    <dbReference type="NCBI Taxonomy" id="36596"/>
    <lineage>
        <taxon>Eukaryota</taxon>
        <taxon>Viridiplantae</taxon>
        <taxon>Streptophyta</taxon>
        <taxon>Embryophyta</taxon>
        <taxon>Tracheophyta</taxon>
        <taxon>Spermatophyta</taxon>
        <taxon>Magnoliopsida</taxon>
        <taxon>eudicotyledons</taxon>
        <taxon>Gunneridae</taxon>
        <taxon>Pentapetalae</taxon>
        <taxon>rosids</taxon>
        <taxon>fabids</taxon>
        <taxon>Rosales</taxon>
        <taxon>Rosaceae</taxon>
        <taxon>Amygdaloideae</taxon>
        <taxon>Amygdaleae</taxon>
        <taxon>Prunus</taxon>
    </lineage>
</organism>
<dbReference type="AlphaFoldDB" id="A0A6J5WRU6"/>
<name>A0A6J5WRU6_PRUAR</name>
<feature type="region of interest" description="Disordered" evidence="1">
    <location>
        <begin position="65"/>
        <end position="88"/>
    </location>
</feature>
<protein>
    <submittedName>
        <fullName evidence="3">Uncharacterized protein</fullName>
    </submittedName>
</protein>
<evidence type="ECO:0000313" key="2">
    <source>
        <dbReference type="EMBL" id="CAB4272153.1"/>
    </source>
</evidence>
<evidence type="ECO:0000313" key="5">
    <source>
        <dbReference type="Proteomes" id="UP000507245"/>
    </source>
</evidence>
<dbReference type="Proteomes" id="UP000507245">
    <property type="component" value="Unassembled WGS sequence"/>
</dbReference>
<evidence type="ECO:0000313" key="3">
    <source>
        <dbReference type="EMBL" id="CAB4302797.1"/>
    </source>
</evidence>
<proteinExistence type="predicted"/>
<keyword evidence="5" id="KW-1185">Reference proteome</keyword>